<dbReference type="RefSeq" id="XP_015184394.1">
    <property type="nucleotide sequence ID" value="XM_015328908.1"/>
</dbReference>
<dbReference type="InterPro" id="IPR026187">
    <property type="entry name" value="Aven"/>
</dbReference>
<dbReference type="PANTHER" id="PTHR16524">
    <property type="entry name" value="CELL DEATH REGULATOR AVEN"/>
    <property type="match status" value="1"/>
</dbReference>
<name>A0ABM1IW07_POLDO</name>
<evidence type="ECO:0000313" key="2">
    <source>
        <dbReference type="Proteomes" id="UP000694924"/>
    </source>
</evidence>
<protein>
    <submittedName>
        <fullName evidence="3">Uncharacterized protein LOC107070577</fullName>
    </submittedName>
</protein>
<feature type="compositionally biased region" description="Basic residues" evidence="1">
    <location>
        <begin position="1"/>
        <end position="17"/>
    </location>
</feature>
<evidence type="ECO:0000256" key="1">
    <source>
        <dbReference type="SAM" id="MobiDB-lite"/>
    </source>
</evidence>
<feature type="region of interest" description="Disordered" evidence="1">
    <location>
        <begin position="1"/>
        <end position="32"/>
    </location>
</feature>
<reference evidence="3" key="1">
    <citation type="submission" date="2025-08" db="UniProtKB">
        <authorList>
            <consortium name="RefSeq"/>
        </authorList>
    </citation>
    <scope>IDENTIFICATION</scope>
    <source>
        <tissue evidence="3">Whole body</tissue>
    </source>
</reference>
<keyword evidence="2" id="KW-1185">Reference proteome</keyword>
<evidence type="ECO:0000313" key="3">
    <source>
        <dbReference type="RefSeq" id="XP_015184394.1"/>
    </source>
</evidence>
<proteinExistence type="predicted"/>
<gene>
    <name evidence="3" type="primary">LOC107070577</name>
</gene>
<accession>A0ABM1IW07</accession>
<feature type="compositionally biased region" description="Basic and acidic residues" evidence="1">
    <location>
        <begin position="18"/>
        <end position="31"/>
    </location>
</feature>
<organism evidence="2 3">
    <name type="scientific">Polistes dominula</name>
    <name type="common">European paper wasp</name>
    <name type="synonym">Vespa dominula</name>
    <dbReference type="NCBI Taxonomy" id="743375"/>
    <lineage>
        <taxon>Eukaryota</taxon>
        <taxon>Metazoa</taxon>
        <taxon>Ecdysozoa</taxon>
        <taxon>Arthropoda</taxon>
        <taxon>Hexapoda</taxon>
        <taxon>Insecta</taxon>
        <taxon>Pterygota</taxon>
        <taxon>Neoptera</taxon>
        <taxon>Endopterygota</taxon>
        <taxon>Hymenoptera</taxon>
        <taxon>Apocrita</taxon>
        <taxon>Aculeata</taxon>
        <taxon>Vespoidea</taxon>
        <taxon>Vespidae</taxon>
        <taxon>Polistinae</taxon>
        <taxon>Polistini</taxon>
        <taxon>Polistes</taxon>
    </lineage>
</organism>
<dbReference type="PANTHER" id="PTHR16524:SF2">
    <property type="entry name" value="CELL DEATH REGULATOR AVEN"/>
    <property type="match status" value="1"/>
</dbReference>
<dbReference type="GeneID" id="107070577"/>
<dbReference type="Proteomes" id="UP000694924">
    <property type="component" value="Unplaced"/>
</dbReference>
<sequence length="248" mass="27996">MSNVKNHSKKGRGKHSQKKIEPIEEPKKESRLLVQPKQSYAAYDIAETNDDSKDFESLIKMPTSADGQLVLKSEKNWSADVLGCFDYFTLDLNLVSAAMKCIPFNECVQIEDKYFTVDQLTSFHNAVKEGKKAYKNILSNLEISDSSDITNLNRSLESKNEEQVDMSLGFKKTMSDNKITIAEEQNKNDDTEEDLDFLLSLESPTLQSNIKQMPLPKIQFKNGFKTQSATLSTKSNDFDTLLDSILGD</sequence>